<sequence>MAPSRDDPFAVSMAAGRTKSKNKPPTATYLETMVRAWENALDRRLLDPDHPIWRGVIDPSFTVIPTHPYDPIPLDFRQFMGHLKNMIASTEDSYRLKILDMDTDVNEEAGTATVFMNLEVSGLPLGVTKPSVAVFRFRRGRDGNWKVTTYEAAEGIETTASSAPT</sequence>
<keyword evidence="3" id="KW-1185">Reference proteome</keyword>
<proteinExistence type="predicted"/>
<reference evidence="2" key="1">
    <citation type="journal article" date="2020" name="Stud. Mycol.">
        <title>101 Dothideomycetes genomes: a test case for predicting lifestyles and emergence of pathogens.</title>
        <authorList>
            <person name="Haridas S."/>
            <person name="Albert R."/>
            <person name="Binder M."/>
            <person name="Bloem J."/>
            <person name="Labutti K."/>
            <person name="Salamov A."/>
            <person name="Andreopoulos B."/>
            <person name="Baker S."/>
            <person name="Barry K."/>
            <person name="Bills G."/>
            <person name="Bluhm B."/>
            <person name="Cannon C."/>
            <person name="Castanera R."/>
            <person name="Culley D."/>
            <person name="Daum C."/>
            <person name="Ezra D."/>
            <person name="Gonzalez J."/>
            <person name="Henrissat B."/>
            <person name="Kuo A."/>
            <person name="Liang C."/>
            <person name="Lipzen A."/>
            <person name="Lutzoni F."/>
            <person name="Magnuson J."/>
            <person name="Mondo S."/>
            <person name="Nolan M."/>
            <person name="Ohm R."/>
            <person name="Pangilinan J."/>
            <person name="Park H.-J."/>
            <person name="Ramirez L."/>
            <person name="Alfaro M."/>
            <person name="Sun H."/>
            <person name="Tritt A."/>
            <person name="Yoshinaga Y."/>
            <person name="Zwiers L.-H."/>
            <person name="Turgeon B."/>
            <person name="Goodwin S."/>
            <person name="Spatafora J."/>
            <person name="Crous P."/>
            <person name="Grigoriev I."/>
        </authorList>
    </citation>
    <scope>NUCLEOTIDE SEQUENCE</scope>
    <source>
        <strain evidence="2">ATCC 36951</strain>
    </source>
</reference>
<evidence type="ECO:0008006" key="4">
    <source>
        <dbReference type="Google" id="ProtNLM"/>
    </source>
</evidence>
<organism evidence="2 3">
    <name type="scientific">Zasmidium cellare ATCC 36951</name>
    <dbReference type="NCBI Taxonomy" id="1080233"/>
    <lineage>
        <taxon>Eukaryota</taxon>
        <taxon>Fungi</taxon>
        <taxon>Dikarya</taxon>
        <taxon>Ascomycota</taxon>
        <taxon>Pezizomycotina</taxon>
        <taxon>Dothideomycetes</taxon>
        <taxon>Dothideomycetidae</taxon>
        <taxon>Mycosphaerellales</taxon>
        <taxon>Mycosphaerellaceae</taxon>
        <taxon>Zasmidium</taxon>
    </lineage>
</organism>
<feature type="region of interest" description="Disordered" evidence="1">
    <location>
        <begin position="1"/>
        <end position="25"/>
    </location>
</feature>
<evidence type="ECO:0000313" key="3">
    <source>
        <dbReference type="Proteomes" id="UP000799537"/>
    </source>
</evidence>
<dbReference type="RefSeq" id="XP_033673004.1">
    <property type="nucleotide sequence ID" value="XM_033804028.1"/>
</dbReference>
<dbReference type="GeneID" id="54557300"/>
<gene>
    <name evidence="2" type="ORF">M409DRAFT_17355</name>
</gene>
<dbReference type="Proteomes" id="UP000799537">
    <property type="component" value="Unassembled WGS sequence"/>
</dbReference>
<dbReference type="EMBL" id="ML993581">
    <property type="protein sequence ID" value="KAF2172115.1"/>
    <property type="molecule type" value="Genomic_DNA"/>
</dbReference>
<protein>
    <recommendedName>
        <fullName evidence="4">SnoaL-like domain-containing protein</fullName>
    </recommendedName>
</protein>
<dbReference type="AlphaFoldDB" id="A0A6A6CYJ6"/>
<dbReference type="SUPFAM" id="SSF54427">
    <property type="entry name" value="NTF2-like"/>
    <property type="match status" value="1"/>
</dbReference>
<accession>A0A6A6CYJ6</accession>
<dbReference type="InterPro" id="IPR032710">
    <property type="entry name" value="NTF2-like_dom_sf"/>
</dbReference>
<evidence type="ECO:0000313" key="2">
    <source>
        <dbReference type="EMBL" id="KAF2172115.1"/>
    </source>
</evidence>
<evidence type="ECO:0000256" key="1">
    <source>
        <dbReference type="SAM" id="MobiDB-lite"/>
    </source>
</evidence>
<dbReference type="OrthoDB" id="3640029at2759"/>
<name>A0A6A6CYJ6_ZASCE</name>